<dbReference type="InterPro" id="IPR036890">
    <property type="entry name" value="HATPase_C_sf"/>
</dbReference>
<evidence type="ECO:0000259" key="4">
    <source>
        <dbReference type="SMART" id="SM00387"/>
    </source>
</evidence>
<keyword evidence="6" id="KW-1185">Reference proteome</keyword>
<keyword evidence="1" id="KW-0808">Transferase</keyword>
<keyword evidence="2 5" id="KW-0418">Kinase</keyword>
<dbReference type="Pfam" id="PF02518">
    <property type="entry name" value="HATPase_c"/>
    <property type="match status" value="1"/>
</dbReference>
<evidence type="ECO:0000313" key="6">
    <source>
        <dbReference type="Proteomes" id="UP000198583"/>
    </source>
</evidence>
<reference evidence="6" key="1">
    <citation type="submission" date="2016-10" db="EMBL/GenBank/DDBJ databases">
        <authorList>
            <person name="Varghese N."/>
            <person name="Submissions S."/>
        </authorList>
    </citation>
    <scope>NUCLEOTIDE SEQUENCE [LARGE SCALE GENOMIC DNA]</scope>
    <source>
        <strain evidence="6">DSM 44232</strain>
    </source>
</reference>
<dbReference type="STRING" id="84724.SAMN04488564_109111"/>
<evidence type="ECO:0000256" key="1">
    <source>
        <dbReference type="ARBA" id="ARBA00022679"/>
    </source>
</evidence>
<name>A0A1I6F767_9PSEU</name>
<dbReference type="PANTHER" id="PTHR24421">
    <property type="entry name" value="NITRATE/NITRITE SENSOR PROTEIN NARX-RELATED"/>
    <property type="match status" value="1"/>
</dbReference>
<sequence>MSASRRMPDVLEARLLATVSRLAGPIRGAGVVLISLFGAFSLNSPLGWTLFALVAVSTVADFRLPRVALPVAFLRVVVLSVLLGADADQWVLTVLTTTLITWQWQWPLKVTVPATAALLAVQVVTTGPGVLVRAVLESVLARLAYELLRRSSRRVDLLRERAAEQRRAAAVALDQGRREREYLALLHDTAAATFLMAAHGGDPVAVAAQARRDLVVLAERGHGQGTVDLGAALAAVARDSSVHVRVEAEVVPVPAGVALAFVRAVRELLTNVERHAGTTGAELTVGRGAMVVVRDDGRGFEPADVPGHRRGLRGSVVDRLEAAGGTAVIESAEGRGTTVWLRWPADD</sequence>
<dbReference type="Gene3D" id="3.30.565.10">
    <property type="entry name" value="Histidine kinase-like ATPase, C-terminal domain"/>
    <property type="match status" value="1"/>
</dbReference>
<evidence type="ECO:0000313" key="5">
    <source>
        <dbReference type="EMBL" id="SFR25859.1"/>
    </source>
</evidence>
<dbReference type="CDD" id="cd16917">
    <property type="entry name" value="HATPase_UhpB-NarQ-NarX-like"/>
    <property type="match status" value="1"/>
</dbReference>
<feature type="domain" description="Histidine kinase/HSP90-like ATPase" evidence="4">
    <location>
        <begin position="256"/>
        <end position="347"/>
    </location>
</feature>
<organism evidence="5 6">
    <name type="scientific">Lentzea waywayandensis</name>
    <dbReference type="NCBI Taxonomy" id="84724"/>
    <lineage>
        <taxon>Bacteria</taxon>
        <taxon>Bacillati</taxon>
        <taxon>Actinomycetota</taxon>
        <taxon>Actinomycetes</taxon>
        <taxon>Pseudonocardiales</taxon>
        <taxon>Pseudonocardiaceae</taxon>
        <taxon>Lentzea</taxon>
    </lineage>
</organism>
<evidence type="ECO:0000256" key="3">
    <source>
        <dbReference type="ARBA" id="ARBA00023012"/>
    </source>
</evidence>
<dbReference type="SMART" id="SM00387">
    <property type="entry name" value="HATPase_c"/>
    <property type="match status" value="1"/>
</dbReference>
<dbReference type="AlphaFoldDB" id="A0A1I6F767"/>
<dbReference type="SUPFAM" id="SSF55874">
    <property type="entry name" value="ATPase domain of HSP90 chaperone/DNA topoisomerase II/histidine kinase"/>
    <property type="match status" value="1"/>
</dbReference>
<proteinExistence type="predicted"/>
<dbReference type="GO" id="GO:0000160">
    <property type="term" value="P:phosphorelay signal transduction system"/>
    <property type="evidence" value="ECO:0007669"/>
    <property type="project" value="UniProtKB-KW"/>
</dbReference>
<protein>
    <submittedName>
        <fullName evidence="5">Signal transduction histidine kinase</fullName>
    </submittedName>
</protein>
<dbReference type="GO" id="GO:0016301">
    <property type="term" value="F:kinase activity"/>
    <property type="evidence" value="ECO:0007669"/>
    <property type="project" value="UniProtKB-KW"/>
</dbReference>
<dbReference type="Proteomes" id="UP000198583">
    <property type="component" value="Unassembled WGS sequence"/>
</dbReference>
<keyword evidence="3" id="KW-0902">Two-component regulatory system</keyword>
<dbReference type="InterPro" id="IPR050482">
    <property type="entry name" value="Sensor_HK_TwoCompSys"/>
</dbReference>
<gene>
    <name evidence="5" type="ORF">SAMN04488564_109111</name>
</gene>
<accession>A0A1I6F767</accession>
<evidence type="ECO:0000256" key="2">
    <source>
        <dbReference type="ARBA" id="ARBA00022777"/>
    </source>
</evidence>
<dbReference type="EMBL" id="FOYL01000009">
    <property type="protein sequence ID" value="SFR25859.1"/>
    <property type="molecule type" value="Genomic_DNA"/>
</dbReference>
<dbReference type="InterPro" id="IPR003594">
    <property type="entry name" value="HATPase_dom"/>
</dbReference>